<gene>
    <name evidence="2" type="ORF">CDAR_99821</name>
</gene>
<sequence>MDNFLEACASTAAVNYKTSSRRKRHGVSWQPFSAQAPTSTKENGDTSRDKKPYLTFNQAFNLPQTRAWIIFWKPALLQLIIKLLLEENAAESHGSLFLHKLYIKEPGKFHLQEDKDLDGIVCNRLLREKGSRLLTRVHTFSRWK</sequence>
<comment type="caution">
    <text evidence="2">The sequence shown here is derived from an EMBL/GenBank/DDBJ whole genome shotgun (WGS) entry which is preliminary data.</text>
</comment>
<dbReference type="Proteomes" id="UP001054837">
    <property type="component" value="Unassembled WGS sequence"/>
</dbReference>
<evidence type="ECO:0000313" key="2">
    <source>
        <dbReference type="EMBL" id="GIY88555.1"/>
    </source>
</evidence>
<keyword evidence="3" id="KW-1185">Reference proteome</keyword>
<evidence type="ECO:0000256" key="1">
    <source>
        <dbReference type="SAM" id="MobiDB-lite"/>
    </source>
</evidence>
<feature type="region of interest" description="Disordered" evidence="1">
    <location>
        <begin position="27"/>
        <end position="49"/>
    </location>
</feature>
<dbReference type="EMBL" id="BPLQ01015503">
    <property type="protein sequence ID" value="GIY88555.1"/>
    <property type="molecule type" value="Genomic_DNA"/>
</dbReference>
<reference evidence="2 3" key="1">
    <citation type="submission" date="2021-06" db="EMBL/GenBank/DDBJ databases">
        <title>Caerostris darwini draft genome.</title>
        <authorList>
            <person name="Kono N."/>
            <person name="Arakawa K."/>
        </authorList>
    </citation>
    <scope>NUCLEOTIDE SEQUENCE [LARGE SCALE GENOMIC DNA]</scope>
</reference>
<accession>A0AAV4X086</accession>
<organism evidence="2 3">
    <name type="scientific">Caerostris darwini</name>
    <dbReference type="NCBI Taxonomy" id="1538125"/>
    <lineage>
        <taxon>Eukaryota</taxon>
        <taxon>Metazoa</taxon>
        <taxon>Ecdysozoa</taxon>
        <taxon>Arthropoda</taxon>
        <taxon>Chelicerata</taxon>
        <taxon>Arachnida</taxon>
        <taxon>Araneae</taxon>
        <taxon>Araneomorphae</taxon>
        <taxon>Entelegynae</taxon>
        <taxon>Araneoidea</taxon>
        <taxon>Araneidae</taxon>
        <taxon>Caerostris</taxon>
    </lineage>
</organism>
<proteinExistence type="predicted"/>
<evidence type="ECO:0000313" key="3">
    <source>
        <dbReference type="Proteomes" id="UP001054837"/>
    </source>
</evidence>
<dbReference type="AlphaFoldDB" id="A0AAV4X086"/>
<protein>
    <submittedName>
        <fullName evidence="2">Uncharacterized protein</fullName>
    </submittedName>
</protein>
<name>A0AAV4X086_9ARAC</name>
<feature type="compositionally biased region" description="Polar residues" evidence="1">
    <location>
        <begin position="30"/>
        <end position="41"/>
    </location>
</feature>